<evidence type="ECO:0000256" key="1">
    <source>
        <dbReference type="SAM" id="MobiDB-lite"/>
    </source>
</evidence>
<keyword evidence="2" id="KW-1133">Transmembrane helix</keyword>
<dbReference type="Pfam" id="PF17665">
    <property type="entry name" value="DUF5527"/>
    <property type="match status" value="1"/>
</dbReference>
<organism evidence="3 4">
    <name type="scientific">Crenichthys baileyi</name>
    <name type="common">White River springfish</name>
    <dbReference type="NCBI Taxonomy" id="28760"/>
    <lineage>
        <taxon>Eukaryota</taxon>
        <taxon>Metazoa</taxon>
        <taxon>Chordata</taxon>
        <taxon>Craniata</taxon>
        <taxon>Vertebrata</taxon>
        <taxon>Euteleostomi</taxon>
        <taxon>Actinopterygii</taxon>
        <taxon>Neopterygii</taxon>
        <taxon>Teleostei</taxon>
        <taxon>Neoteleostei</taxon>
        <taxon>Acanthomorphata</taxon>
        <taxon>Ovalentaria</taxon>
        <taxon>Atherinomorphae</taxon>
        <taxon>Cyprinodontiformes</taxon>
        <taxon>Goodeidae</taxon>
        <taxon>Crenichthys</taxon>
    </lineage>
</organism>
<feature type="transmembrane region" description="Helical" evidence="2">
    <location>
        <begin position="79"/>
        <end position="100"/>
    </location>
</feature>
<keyword evidence="2" id="KW-0472">Membrane</keyword>
<evidence type="ECO:0000313" key="4">
    <source>
        <dbReference type="Proteomes" id="UP001311232"/>
    </source>
</evidence>
<keyword evidence="4" id="KW-1185">Reference proteome</keyword>
<gene>
    <name evidence="3" type="ORF">CRENBAI_004670</name>
</gene>
<feature type="region of interest" description="Disordered" evidence="1">
    <location>
        <begin position="1"/>
        <end position="21"/>
    </location>
</feature>
<dbReference type="AlphaFoldDB" id="A0AAV9R2N0"/>
<evidence type="ECO:0000313" key="3">
    <source>
        <dbReference type="EMBL" id="KAK5603568.1"/>
    </source>
</evidence>
<proteinExistence type="predicted"/>
<evidence type="ECO:0000256" key="2">
    <source>
        <dbReference type="SAM" id="Phobius"/>
    </source>
</evidence>
<accession>A0AAV9R2N0</accession>
<dbReference type="InterPro" id="IPR039954">
    <property type="entry name" value="DUF5527"/>
</dbReference>
<comment type="caution">
    <text evidence="3">The sequence shown here is derived from an EMBL/GenBank/DDBJ whole genome shotgun (WGS) entry which is preliminary data.</text>
</comment>
<protein>
    <submittedName>
        <fullName evidence="3">Uncharacterized protein</fullName>
    </submittedName>
</protein>
<reference evidence="3 4" key="1">
    <citation type="submission" date="2021-06" db="EMBL/GenBank/DDBJ databases">
        <authorList>
            <person name="Palmer J.M."/>
        </authorList>
    </citation>
    <scope>NUCLEOTIDE SEQUENCE [LARGE SCALE GENOMIC DNA]</scope>
    <source>
        <strain evidence="3 4">MEX-2019</strain>
        <tissue evidence="3">Muscle</tissue>
    </source>
</reference>
<dbReference type="EMBL" id="JAHHUM010002433">
    <property type="protein sequence ID" value="KAK5603568.1"/>
    <property type="molecule type" value="Genomic_DNA"/>
</dbReference>
<dbReference type="Proteomes" id="UP001311232">
    <property type="component" value="Unassembled WGS sequence"/>
</dbReference>
<sequence>MWRGEEKEEDGEGKEGGKRYWGVRLGSDNMNTTNPDFNITFTSYGENIALSSLTTTTSTTSPTILQPPSHPSDKHDPEFTIMVVLGLSLLLAGLAAFLAVCRRSEPEGDFERSCAPGERLGCGRSLSTEPQLKTWRRLGSYRRSYNLSFRRPPYRRPQQKDRTHMYRSIASKTPQPESSVEPHITTPCMFDYITEI</sequence>
<name>A0AAV9R2N0_9TELE</name>
<keyword evidence="2" id="KW-0812">Transmembrane</keyword>